<evidence type="ECO:0008006" key="4">
    <source>
        <dbReference type="Google" id="ProtNLM"/>
    </source>
</evidence>
<organism evidence="2 3">
    <name type="scientific">Crocosphaera subtropica (strain ATCC 51142 / BH68)</name>
    <name type="common">Cyanothece sp. (strain ATCC 51142)</name>
    <dbReference type="NCBI Taxonomy" id="43989"/>
    <lineage>
        <taxon>Bacteria</taxon>
        <taxon>Bacillati</taxon>
        <taxon>Cyanobacteriota</taxon>
        <taxon>Cyanophyceae</taxon>
        <taxon>Oscillatoriophycideae</taxon>
        <taxon>Chroococcales</taxon>
        <taxon>Aphanothecaceae</taxon>
        <taxon>Crocosphaera</taxon>
        <taxon>Crocosphaera subtropica</taxon>
    </lineage>
</organism>
<reference evidence="2 3" key="1">
    <citation type="journal article" date="2008" name="Proc. Natl. Acad. Sci. U.S.A.">
        <title>The genome of Cyanothece 51142, a unicellular diazotrophic cyanobacterium important in the marine nitrogen cycle.</title>
        <authorList>
            <person name="Welsh E.A."/>
            <person name="Liberton M."/>
            <person name="Stoeckel J."/>
            <person name="Loh T."/>
            <person name="Elvitigala T."/>
            <person name="Wang C."/>
            <person name="Wollam A."/>
            <person name="Fulton R.S."/>
            <person name="Clifton S.W."/>
            <person name="Jacobs J.M."/>
            <person name="Aurora R."/>
            <person name="Ghosh B.K."/>
            <person name="Sherman L.A."/>
            <person name="Smith R.D."/>
            <person name="Wilson R.K."/>
            <person name="Pakrasi H.B."/>
        </authorList>
    </citation>
    <scope>NUCLEOTIDE SEQUENCE [LARGE SCALE GENOMIC DNA]</scope>
    <source>
        <strain evidence="3">ATCC 51142 / BH68</strain>
    </source>
</reference>
<dbReference type="RefSeq" id="WP_009543669.1">
    <property type="nucleotide sequence ID" value="NC_010546.1"/>
</dbReference>
<dbReference type="OrthoDB" id="9802003at2"/>
<name>B1WSN1_CROS5</name>
<dbReference type="eggNOG" id="ENOG503039B">
    <property type="taxonomic scope" value="Bacteria"/>
</dbReference>
<proteinExistence type="inferred from homology"/>
<dbReference type="STRING" id="43989.cce_4262"/>
<evidence type="ECO:0000313" key="3">
    <source>
        <dbReference type="Proteomes" id="UP000001203"/>
    </source>
</evidence>
<dbReference type="HOGENOM" id="CLU_2786919_0_0_3"/>
<dbReference type="KEGG" id="cyt:cce_4262"/>
<keyword evidence="3" id="KW-1185">Reference proteome</keyword>
<dbReference type="Gene3D" id="1.10.1220.170">
    <property type="match status" value="1"/>
</dbReference>
<gene>
    <name evidence="2" type="ordered locus">cce_4262</name>
</gene>
<dbReference type="EMBL" id="CP000806">
    <property type="protein sequence ID" value="ACB53610.1"/>
    <property type="molecule type" value="Genomic_DNA"/>
</dbReference>
<sequence length="68" mass="7829">MNLTDIQYVSNEQGQTVAVIVPIEIWREIESEKETAYLLKSPKNAERLNTAIQELRNGQGIERDLIEE</sequence>
<dbReference type="Proteomes" id="UP000001203">
    <property type="component" value="Chromosome circular"/>
</dbReference>
<dbReference type="SUPFAM" id="SSF143120">
    <property type="entry name" value="YefM-like"/>
    <property type="match status" value="1"/>
</dbReference>
<protein>
    <recommendedName>
        <fullName evidence="4">Prevent-host-death protein</fullName>
    </recommendedName>
</protein>
<comment type="similarity">
    <text evidence="1">Belongs to the phD/YefM antitoxin family.</text>
</comment>
<evidence type="ECO:0000313" key="2">
    <source>
        <dbReference type="EMBL" id="ACB53610.1"/>
    </source>
</evidence>
<dbReference type="InterPro" id="IPR036165">
    <property type="entry name" value="YefM-like_sf"/>
</dbReference>
<evidence type="ECO:0000256" key="1">
    <source>
        <dbReference type="ARBA" id="ARBA00009981"/>
    </source>
</evidence>
<dbReference type="AlphaFoldDB" id="B1WSN1"/>
<accession>B1WSN1</accession>